<keyword evidence="1" id="KW-0472">Membrane</keyword>
<name>A0AA88W5S3_9ASTE</name>
<sequence>MEIAPGLIAVSVVLASIVVTWIVRLVNWVWVRPKKLEKCLREQGLKGNPYRILHGDMEEYSTLTRQAKSQVIKGSDDVDVVPHVLPHLHHIITK</sequence>
<comment type="caution">
    <text evidence="2">The sequence shown here is derived from an EMBL/GenBank/DDBJ whole genome shotgun (WGS) entry which is preliminary data.</text>
</comment>
<feature type="transmembrane region" description="Helical" evidence="1">
    <location>
        <begin position="6"/>
        <end position="31"/>
    </location>
</feature>
<evidence type="ECO:0000313" key="3">
    <source>
        <dbReference type="Proteomes" id="UP001188597"/>
    </source>
</evidence>
<proteinExistence type="predicted"/>
<reference evidence="2" key="1">
    <citation type="submission" date="2022-12" db="EMBL/GenBank/DDBJ databases">
        <title>Draft genome assemblies for two species of Escallonia (Escalloniales).</title>
        <authorList>
            <person name="Chanderbali A."/>
            <person name="Dervinis C."/>
            <person name="Anghel I."/>
            <person name="Soltis D."/>
            <person name="Soltis P."/>
            <person name="Zapata F."/>
        </authorList>
    </citation>
    <scope>NUCLEOTIDE SEQUENCE</scope>
    <source>
        <strain evidence="2">UCBG64.0493</strain>
        <tissue evidence="2">Leaf</tissue>
    </source>
</reference>
<evidence type="ECO:0000313" key="2">
    <source>
        <dbReference type="EMBL" id="KAK3019973.1"/>
    </source>
</evidence>
<gene>
    <name evidence="2" type="ORF">RJ639_003020</name>
</gene>
<dbReference type="AlphaFoldDB" id="A0AA88W5S3"/>
<keyword evidence="1" id="KW-1133">Transmembrane helix</keyword>
<evidence type="ECO:0000256" key="1">
    <source>
        <dbReference type="SAM" id="Phobius"/>
    </source>
</evidence>
<keyword evidence="1" id="KW-0812">Transmembrane</keyword>
<accession>A0AA88W5S3</accession>
<organism evidence="2 3">
    <name type="scientific">Escallonia herrerae</name>
    <dbReference type="NCBI Taxonomy" id="1293975"/>
    <lineage>
        <taxon>Eukaryota</taxon>
        <taxon>Viridiplantae</taxon>
        <taxon>Streptophyta</taxon>
        <taxon>Embryophyta</taxon>
        <taxon>Tracheophyta</taxon>
        <taxon>Spermatophyta</taxon>
        <taxon>Magnoliopsida</taxon>
        <taxon>eudicotyledons</taxon>
        <taxon>Gunneridae</taxon>
        <taxon>Pentapetalae</taxon>
        <taxon>asterids</taxon>
        <taxon>campanulids</taxon>
        <taxon>Escalloniales</taxon>
        <taxon>Escalloniaceae</taxon>
        <taxon>Escallonia</taxon>
    </lineage>
</organism>
<protein>
    <submittedName>
        <fullName evidence="2">Uncharacterized protein</fullName>
    </submittedName>
</protein>
<dbReference type="EMBL" id="JAVXUP010000843">
    <property type="protein sequence ID" value="KAK3019973.1"/>
    <property type="molecule type" value="Genomic_DNA"/>
</dbReference>
<keyword evidence="3" id="KW-1185">Reference proteome</keyword>
<dbReference type="Proteomes" id="UP001188597">
    <property type="component" value="Unassembled WGS sequence"/>
</dbReference>